<gene>
    <name evidence="4" type="ORF">TI39_contig370g00011</name>
</gene>
<sequence length="447" mass="48158">MEILKGLLGALLRSRILSITTTTHHPSPQHAVMGDSGVAIDRRRTSIVNTKQKNRGTPHSQRIKTAIRSFRVLRGLTPAQVDAFLASYTIYSLDWSDEKKMVDTLGPDYQQKVGACLSDYYGVLNHLCAIGDLEKMYIPPAMDLSQSIVQNQILYEESIVDHLRLPPNAKVLDLGCGRGRVAAHISTLTGASVTGLNIDADQVASAKTYTATHHLPNTFQTHDFNILPLPFSSASFDGFYQIQAFSLCADLPALCSELYRILRPGARLSLLDWASLPAYDASNPEHIKLMTRIKPLIGAVGTPTPASLTLALEGAGFRMVKSENVSIDGLQAPLIEKADGTFCAVKRVVEGAVKVGLLPAHFKTLLERLTKDCDAFVEADRRRLVTTSWCWVAEKVGGEESGGGSSEKSGGSGSEDSEESGKSGGGSGSQTVRLVVDNAEHDGAVAR</sequence>
<dbReference type="GO" id="GO:0003838">
    <property type="term" value="F:sterol 24-C-methyltransferase activity"/>
    <property type="evidence" value="ECO:0007669"/>
    <property type="project" value="TreeGrafter"/>
</dbReference>
<dbReference type="InterPro" id="IPR013216">
    <property type="entry name" value="Methyltransf_11"/>
</dbReference>
<feature type="compositionally biased region" description="Basic and acidic residues" evidence="2">
    <location>
        <begin position="438"/>
        <end position="447"/>
    </location>
</feature>
<evidence type="ECO:0000313" key="5">
    <source>
        <dbReference type="Proteomes" id="UP000033647"/>
    </source>
</evidence>
<accession>A0A0F4GP07</accession>
<dbReference type="PANTHER" id="PTHR44068:SF4">
    <property type="entry name" value="S-ADENOSYL-METHIONINE-STEROL-C-METHYLTRANSFERAS (AFU_ORTHOLOGUE AFUA_4G09190)"/>
    <property type="match status" value="1"/>
</dbReference>
<dbReference type="STRING" id="1047168.A0A0F4GP07"/>
<dbReference type="Proteomes" id="UP000033647">
    <property type="component" value="Unassembled WGS sequence"/>
</dbReference>
<dbReference type="PANTHER" id="PTHR44068">
    <property type="entry name" value="ZGC:194242"/>
    <property type="match status" value="1"/>
</dbReference>
<comment type="caution">
    <text evidence="4">The sequence shown here is derived from an EMBL/GenBank/DDBJ whole genome shotgun (WGS) entry which is preliminary data.</text>
</comment>
<dbReference type="AlphaFoldDB" id="A0A0F4GP07"/>
<dbReference type="OrthoDB" id="540004at2759"/>
<evidence type="ECO:0000256" key="2">
    <source>
        <dbReference type="SAM" id="MobiDB-lite"/>
    </source>
</evidence>
<dbReference type="InterPro" id="IPR050447">
    <property type="entry name" value="Erg6_SMT_methyltransf"/>
</dbReference>
<proteinExistence type="predicted"/>
<evidence type="ECO:0000256" key="1">
    <source>
        <dbReference type="ARBA" id="ARBA00022679"/>
    </source>
</evidence>
<evidence type="ECO:0000313" key="4">
    <source>
        <dbReference type="EMBL" id="KJX99164.1"/>
    </source>
</evidence>
<feature type="domain" description="Methyltransferase type 11" evidence="3">
    <location>
        <begin position="172"/>
        <end position="268"/>
    </location>
</feature>
<dbReference type="EMBL" id="LAFY01000362">
    <property type="protein sequence ID" value="KJX99164.1"/>
    <property type="molecule type" value="Genomic_DNA"/>
</dbReference>
<dbReference type="GO" id="GO:0006696">
    <property type="term" value="P:ergosterol biosynthetic process"/>
    <property type="evidence" value="ECO:0007669"/>
    <property type="project" value="TreeGrafter"/>
</dbReference>
<feature type="region of interest" description="Disordered" evidence="2">
    <location>
        <begin position="398"/>
        <end position="447"/>
    </location>
</feature>
<organism evidence="4 5">
    <name type="scientific">Zymoseptoria brevis</name>
    <dbReference type="NCBI Taxonomy" id="1047168"/>
    <lineage>
        <taxon>Eukaryota</taxon>
        <taxon>Fungi</taxon>
        <taxon>Dikarya</taxon>
        <taxon>Ascomycota</taxon>
        <taxon>Pezizomycotina</taxon>
        <taxon>Dothideomycetes</taxon>
        <taxon>Dothideomycetidae</taxon>
        <taxon>Mycosphaerellales</taxon>
        <taxon>Mycosphaerellaceae</taxon>
        <taxon>Zymoseptoria</taxon>
    </lineage>
</organism>
<keyword evidence="1" id="KW-0808">Transferase</keyword>
<dbReference type="SUPFAM" id="SSF53335">
    <property type="entry name" value="S-adenosyl-L-methionine-dependent methyltransferases"/>
    <property type="match status" value="1"/>
</dbReference>
<feature type="compositionally biased region" description="Gly residues" evidence="2">
    <location>
        <begin position="399"/>
        <end position="413"/>
    </location>
</feature>
<keyword evidence="5" id="KW-1185">Reference proteome</keyword>
<evidence type="ECO:0000259" key="3">
    <source>
        <dbReference type="Pfam" id="PF08241"/>
    </source>
</evidence>
<dbReference type="GO" id="GO:0005783">
    <property type="term" value="C:endoplasmic reticulum"/>
    <property type="evidence" value="ECO:0007669"/>
    <property type="project" value="TreeGrafter"/>
</dbReference>
<protein>
    <recommendedName>
        <fullName evidence="3">Methyltransferase type 11 domain-containing protein</fullName>
    </recommendedName>
</protein>
<dbReference type="Pfam" id="PF08241">
    <property type="entry name" value="Methyltransf_11"/>
    <property type="match status" value="1"/>
</dbReference>
<reference evidence="4 5" key="1">
    <citation type="submission" date="2015-03" db="EMBL/GenBank/DDBJ databases">
        <title>RNA-seq based gene annotation and comparative genomics of four Zymoseptoria species reveal species-specific pathogenicity related genes and transposable element activity.</title>
        <authorList>
            <person name="Grandaubert J."/>
            <person name="Bhattacharyya A."/>
            <person name="Stukenbrock E.H."/>
        </authorList>
    </citation>
    <scope>NUCLEOTIDE SEQUENCE [LARGE SCALE GENOMIC DNA]</scope>
    <source>
        <strain evidence="4 5">Zb18110</strain>
    </source>
</reference>
<dbReference type="Gene3D" id="3.40.50.150">
    <property type="entry name" value="Vaccinia Virus protein VP39"/>
    <property type="match status" value="1"/>
</dbReference>
<dbReference type="CDD" id="cd02440">
    <property type="entry name" value="AdoMet_MTases"/>
    <property type="match status" value="1"/>
</dbReference>
<dbReference type="InterPro" id="IPR029063">
    <property type="entry name" value="SAM-dependent_MTases_sf"/>
</dbReference>
<name>A0A0F4GP07_9PEZI</name>